<accession>A0A9Q3DPW6</accession>
<dbReference type="EMBL" id="AVOT02018827">
    <property type="protein sequence ID" value="MBW0506002.1"/>
    <property type="molecule type" value="Genomic_DNA"/>
</dbReference>
<gene>
    <name evidence="1" type="ORF">O181_045717</name>
</gene>
<name>A0A9Q3DPW6_9BASI</name>
<comment type="caution">
    <text evidence="1">The sequence shown here is derived from an EMBL/GenBank/DDBJ whole genome shotgun (WGS) entry which is preliminary data.</text>
</comment>
<dbReference type="OrthoDB" id="162969at2759"/>
<evidence type="ECO:0000313" key="1">
    <source>
        <dbReference type="EMBL" id="MBW0506002.1"/>
    </source>
</evidence>
<organism evidence="1 2">
    <name type="scientific">Austropuccinia psidii MF-1</name>
    <dbReference type="NCBI Taxonomy" id="1389203"/>
    <lineage>
        <taxon>Eukaryota</taxon>
        <taxon>Fungi</taxon>
        <taxon>Dikarya</taxon>
        <taxon>Basidiomycota</taxon>
        <taxon>Pucciniomycotina</taxon>
        <taxon>Pucciniomycetes</taxon>
        <taxon>Pucciniales</taxon>
        <taxon>Sphaerophragmiaceae</taxon>
        <taxon>Austropuccinia</taxon>
    </lineage>
</organism>
<dbReference type="Proteomes" id="UP000765509">
    <property type="component" value="Unassembled WGS sequence"/>
</dbReference>
<evidence type="ECO:0008006" key="3">
    <source>
        <dbReference type="Google" id="ProtNLM"/>
    </source>
</evidence>
<dbReference type="AlphaFoldDB" id="A0A9Q3DPW6"/>
<protein>
    <recommendedName>
        <fullName evidence="3">DDE-1 domain-containing protein</fullName>
    </recommendedName>
</protein>
<proteinExistence type="predicted"/>
<evidence type="ECO:0000313" key="2">
    <source>
        <dbReference type="Proteomes" id="UP000765509"/>
    </source>
</evidence>
<reference evidence="1" key="1">
    <citation type="submission" date="2021-03" db="EMBL/GenBank/DDBJ databases">
        <title>Draft genome sequence of rust myrtle Austropuccinia psidii MF-1, a brazilian biotype.</title>
        <authorList>
            <person name="Quecine M.C."/>
            <person name="Pachon D.M.R."/>
            <person name="Bonatelli M.L."/>
            <person name="Correr F.H."/>
            <person name="Franceschini L.M."/>
            <person name="Leite T.F."/>
            <person name="Margarido G.R.A."/>
            <person name="Almeida C.A."/>
            <person name="Ferrarezi J.A."/>
            <person name="Labate C.A."/>
        </authorList>
    </citation>
    <scope>NUCLEOTIDE SEQUENCE</scope>
    <source>
        <strain evidence="1">MF-1</strain>
    </source>
</reference>
<sequence>MSIQDYHQKVMVTNIYNIKQLSAIWLFCMAWNSITEATIINCWNHTKILSNLNNIPDDFGLVQADASLEEATLELQDIGLITQNNWISISEFLNPINKEEVNINKLLTPEEVFNEKEANSEELEENDSNEHEPLLPFSPISEVKKAFVKILNHLSHSSSKEADDLTANLDAYTRILEKDELNAMKQTTMLDYLKNLKLFF</sequence>
<keyword evidence="2" id="KW-1185">Reference proteome</keyword>